<dbReference type="RefSeq" id="WP_337337112.1">
    <property type="nucleotide sequence ID" value="NZ_JBBDGL010000001.1"/>
</dbReference>
<keyword evidence="8" id="KW-0547">Nucleotide-binding</keyword>
<comment type="similarity">
    <text evidence="13">Belongs to the binding-protein-dependent transport system permease family.</text>
</comment>
<dbReference type="PROSITE" id="PS50928">
    <property type="entry name" value="ABC_TM1"/>
    <property type="match status" value="1"/>
</dbReference>
<dbReference type="InterPro" id="IPR000515">
    <property type="entry name" value="MetI-like"/>
</dbReference>
<dbReference type="SUPFAM" id="SSF52540">
    <property type="entry name" value="P-loop containing nucleoside triphosphate hydrolases"/>
    <property type="match status" value="1"/>
</dbReference>
<feature type="domain" description="ABC transporter" evidence="14">
    <location>
        <begin position="331"/>
        <end position="581"/>
    </location>
</feature>
<dbReference type="EMBL" id="JBBDGL010000001">
    <property type="protein sequence ID" value="MEJ1154678.1"/>
    <property type="molecule type" value="Genomic_DNA"/>
</dbReference>
<evidence type="ECO:0000259" key="15">
    <source>
        <dbReference type="PROSITE" id="PS50928"/>
    </source>
</evidence>
<dbReference type="PROSITE" id="PS00211">
    <property type="entry name" value="ABC_TRANSPORTER_1"/>
    <property type="match status" value="1"/>
</dbReference>
<dbReference type="Pfam" id="PF00528">
    <property type="entry name" value="BPD_transp_1"/>
    <property type="match status" value="1"/>
</dbReference>
<dbReference type="PANTHER" id="PTHR43297:SF14">
    <property type="entry name" value="ATPASE AAA-TYPE CORE DOMAIN-CONTAINING PROTEIN"/>
    <property type="match status" value="1"/>
</dbReference>
<evidence type="ECO:0000256" key="4">
    <source>
        <dbReference type="ARBA" id="ARBA00022448"/>
    </source>
</evidence>
<proteinExistence type="inferred from homology"/>
<dbReference type="InterPro" id="IPR027417">
    <property type="entry name" value="P-loop_NTPase"/>
</dbReference>
<dbReference type="InterPro" id="IPR025966">
    <property type="entry name" value="OppC_N"/>
</dbReference>
<evidence type="ECO:0000256" key="8">
    <source>
        <dbReference type="ARBA" id="ARBA00022741"/>
    </source>
</evidence>
<evidence type="ECO:0000313" key="17">
    <source>
        <dbReference type="Proteomes" id="UP001368654"/>
    </source>
</evidence>
<evidence type="ECO:0000256" key="5">
    <source>
        <dbReference type="ARBA" id="ARBA00022475"/>
    </source>
</evidence>
<evidence type="ECO:0000256" key="3">
    <source>
        <dbReference type="ARBA" id="ARBA00005417"/>
    </source>
</evidence>
<dbReference type="PROSITE" id="PS50893">
    <property type="entry name" value="ABC_TRANSPORTER_2"/>
    <property type="match status" value="1"/>
</dbReference>
<accession>A0ABU8LQY2</accession>
<organism evidence="16 17">
    <name type="scientific">Microbacterium marmarense</name>
    <dbReference type="NCBI Taxonomy" id="3122051"/>
    <lineage>
        <taxon>Bacteria</taxon>
        <taxon>Bacillati</taxon>
        <taxon>Actinomycetota</taxon>
        <taxon>Actinomycetes</taxon>
        <taxon>Micrococcales</taxon>
        <taxon>Microbacteriaceae</taxon>
        <taxon>Microbacterium</taxon>
    </lineage>
</organism>
<keyword evidence="5" id="KW-1003">Cell membrane</keyword>
<evidence type="ECO:0000256" key="11">
    <source>
        <dbReference type="ARBA" id="ARBA00022989"/>
    </source>
</evidence>
<evidence type="ECO:0000256" key="2">
    <source>
        <dbReference type="ARBA" id="ARBA00004202"/>
    </source>
</evidence>
<keyword evidence="12 13" id="KW-0472">Membrane</keyword>
<keyword evidence="11 13" id="KW-1133">Transmembrane helix</keyword>
<keyword evidence="7 13" id="KW-0812">Transmembrane</keyword>
<dbReference type="InterPro" id="IPR003439">
    <property type="entry name" value="ABC_transporter-like_ATP-bd"/>
</dbReference>
<gene>
    <name evidence="16" type="ORF">WDU96_03570</name>
</gene>
<dbReference type="InterPro" id="IPR003593">
    <property type="entry name" value="AAA+_ATPase"/>
</dbReference>
<comment type="caution">
    <text evidence="16">The sequence shown here is derived from an EMBL/GenBank/DDBJ whole genome shotgun (WGS) entry which is preliminary data.</text>
</comment>
<reference evidence="16 17" key="1">
    <citation type="submission" date="2024-02" db="EMBL/GenBank/DDBJ databases">
        <authorList>
            <person name="Saticioglu I.B."/>
        </authorList>
    </citation>
    <scope>NUCLEOTIDE SEQUENCE [LARGE SCALE GENOMIC DNA]</scope>
    <source>
        <strain evidence="16 17">Mu-86</strain>
    </source>
</reference>
<keyword evidence="17" id="KW-1185">Reference proteome</keyword>
<feature type="transmembrane region" description="Helical" evidence="13">
    <location>
        <begin position="30"/>
        <end position="52"/>
    </location>
</feature>
<evidence type="ECO:0000259" key="14">
    <source>
        <dbReference type="PROSITE" id="PS50893"/>
    </source>
</evidence>
<dbReference type="InterPro" id="IPR050388">
    <property type="entry name" value="ABC_Ni/Peptide_Import"/>
</dbReference>
<evidence type="ECO:0000256" key="9">
    <source>
        <dbReference type="ARBA" id="ARBA00022840"/>
    </source>
</evidence>
<dbReference type="SMART" id="SM00382">
    <property type="entry name" value="AAA"/>
    <property type="match status" value="1"/>
</dbReference>
<dbReference type="InterPro" id="IPR035906">
    <property type="entry name" value="MetI-like_sf"/>
</dbReference>
<evidence type="ECO:0000313" key="16">
    <source>
        <dbReference type="EMBL" id="MEJ1154678.1"/>
    </source>
</evidence>
<feature type="transmembrane region" description="Helical" evidence="13">
    <location>
        <begin position="254"/>
        <end position="279"/>
    </location>
</feature>
<dbReference type="SUPFAM" id="SSF161098">
    <property type="entry name" value="MetI-like"/>
    <property type="match status" value="1"/>
</dbReference>
<comment type="subcellular location">
    <subcellularLocation>
        <location evidence="13">Cell membrane</location>
        <topology evidence="13">Multi-pass membrane protein</topology>
    </subcellularLocation>
    <subcellularLocation>
        <location evidence="2">Cell membrane</location>
        <topology evidence="2">Peripheral membrane protein</topology>
    </subcellularLocation>
    <subcellularLocation>
        <location evidence="1">Membrane</location>
        <topology evidence="1">Multi-pass membrane protein</topology>
    </subcellularLocation>
</comment>
<feature type="transmembrane region" description="Helical" evidence="13">
    <location>
        <begin position="96"/>
        <end position="120"/>
    </location>
</feature>
<evidence type="ECO:0000256" key="1">
    <source>
        <dbReference type="ARBA" id="ARBA00004141"/>
    </source>
</evidence>
<dbReference type="CDD" id="cd03257">
    <property type="entry name" value="ABC_NikE_OppD_transporters"/>
    <property type="match status" value="1"/>
</dbReference>
<keyword evidence="6" id="KW-0997">Cell inner membrane</keyword>
<protein>
    <submittedName>
        <fullName evidence="16">Dipeptide/oligopeptide/nickel ABC transporter permease/ATP-binding protein</fullName>
    </submittedName>
</protein>
<comment type="similarity">
    <text evidence="3">Belongs to the ABC transporter superfamily.</text>
</comment>
<dbReference type="Gene3D" id="3.40.50.300">
    <property type="entry name" value="P-loop containing nucleotide triphosphate hydrolases"/>
    <property type="match status" value="1"/>
</dbReference>
<keyword evidence="9" id="KW-0067">ATP-binding</keyword>
<evidence type="ECO:0000256" key="10">
    <source>
        <dbReference type="ARBA" id="ARBA00022967"/>
    </source>
</evidence>
<evidence type="ECO:0000256" key="13">
    <source>
        <dbReference type="RuleBase" id="RU363032"/>
    </source>
</evidence>
<sequence>MSGEVTDSKHPAEPVPTSRSALSIVLRNPIGIASFVFLVLVVAAGIFGGAIAPYGPNFTDLSLANAEPFTSEFVLGGDSAGRDILSRLLYGTRSTLLGSAVMLAVALALGTTTGLIAGYFAGWFDVVGGWAANLLLALPGFVLLVALYAVIGPSILIAMAVFGVLVAPTYYRLVRALVRNVRNELYVDAARVSGLPDTRIVSRHVLRAVRAPIIIQSAFVLGAGIGVQAGLEFLGLGDPTEPSWGGVLQETFNAIFIAPWNLVFPALTISATTLTFALLGNVIRDGLKASGSRAAPLSGRQRTSLATAHSAARTAPARGGAGPIPAGEDCIAVTDLVIGYPTSKTDVREVVHGIDLTLRRGEIHGLVGESGSGKSQTAFALLGILPAEAVVLSGSVTYRGKDLLADTRALREVRGRRIGYVPQEPMSNLDPTLTVGQQLVYGMRATTRVSRRQARQALLELLSRVGINDPQRTFDSYPHEISGGMAQRVLIAGAVASDPEFIVADEPTTALDVTVQAEVLDLLRELQRERNLGMLLVTHNLGVVADICDYVSVMKDGAIVETSSAAELFTTPKADYTRTLLASTLDGAELRGPLARRTEVK</sequence>
<dbReference type="CDD" id="cd06261">
    <property type="entry name" value="TM_PBP2"/>
    <property type="match status" value="1"/>
</dbReference>
<keyword evidence="4 13" id="KW-0813">Transport</keyword>
<dbReference type="Proteomes" id="UP001368654">
    <property type="component" value="Unassembled WGS sequence"/>
</dbReference>
<feature type="transmembrane region" description="Helical" evidence="13">
    <location>
        <begin position="213"/>
        <end position="234"/>
    </location>
</feature>
<dbReference type="Gene3D" id="1.10.3720.10">
    <property type="entry name" value="MetI-like"/>
    <property type="match status" value="1"/>
</dbReference>
<feature type="transmembrane region" description="Helical" evidence="13">
    <location>
        <begin position="127"/>
        <end position="149"/>
    </location>
</feature>
<name>A0ABU8LQY2_9MICO</name>
<feature type="domain" description="ABC transmembrane type-1" evidence="15">
    <location>
        <begin position="92"/>
        <end position="280"/>
    </location>
</feature>
<dbReference type="Pfam" id="PF00005">
    <property type="entry name" value="ABC_tran"/>
    <property type="match status" value="1"/>
</dbReference>
<evidence type="ECO:0000256" key="12">
    <source>
        <dbReference type="ARBA" id="ARBA00023136"/>
    </source>
</evidence>
<dbReference type="InterPro" id="IPR017871">
    <property type="entry name" value="ABC_transporter-like_CS"/>
</dbReference>
<evidence type="ECO:0000256" key="6">
    <source>
        <dbReference type="ARBA" id="ARBA00022519"/>
    </source>
</evidence>
<evidence type="ECO:0000256" key="7">
    <source>
        <dbReference type="ARBA" id="ARBA00022692"/>
    </source>
</evidence>
<keyword evidence="10" id="KW-1278">Translocase</keyword>
<dbReference type="Pfam" id="PF12911">
    <property type="entry name" value="OppC_N"/>
    <property type="match status" value="1"/>
</dbReference>
<dbReference type="PANTHER" id="PTHR43297">
    <property type="entry name" value="OLIGOPEPTIDE TRANSPORT ATP-BINDING PROTEIN APPD"/>
    <property type="match status" value="1"/>
</dbReference>
<feature type="transmembrane region" description="Helical" evidence="13">
    <location>
        <begin position="155"/>
        <end position="173"/>
    </location>
</feature>